<evidence type="ECO:0000259" key="1">
    <source>
        <dbReference type="Pfam" id="PF00534"/>
    </source>
</evidence>
<feature type="domain" description="Glycosyltransferase subfamily 4-like N-terminal" evidence="2">
    <location>
        <begin position="17"/>
        <end position="159"/>
    </location>
</feature>
<name>A0A7J3VSZ3_CALS0</name>
<proteinExistence type="predicted"/>
<comment type="caution">
    <text evidence="3">The sequence shown here is derived from an EMBL/GenBank/DDBJ whole genome shotgun (WGS) entry which is preliminary data.</text>
</comment>
<dbReference type="CDD" id="cd03801">
    <property type="entry name" value="GT4_PimA-like"/>
    <property type="match status" value="1"/>
</dbReference>
<dbReference type="Gene3D" id="3.40.50.2000">
    <property type="entry name" value="Glycogen Phosphorylase B"/>
    <property type="match status" value="2"/>
</dbReference>
<keyword evidence="3" id="KW-0808">Transferase</keyword>
<reference evidence="3" key="1">
    <citation type="journal article" date="2020" name="mSystems">
        <title>Genome- and Community-Level Interaction Insights into Carbon Utilization and Element Cycling Functions of Hydrothermarchaeota in Hydrothermal Sediment.</title>
        <authorList>
            <person name="Zhou Z."/>
            <person name="Liu Y."/>
            <person name="Xu W."/>
            <person name="Pan J."/>
            <person name="Luo Z.H."/>
            <person name="Li M."/>
        </authorList>
    </citation>
    <scope>NUCLEOTIDE SEQUENCE [LARGE SCALE GENOMIC DNA]</scope>
    <source>
        <strain evidence="3">SpSt-1074</strain>
    </source>
</reference>
<gene>
    <name evidence="3" type="ORF">ENM31_02640</name>
</gene>
<dbReference type="InterPro" id="IPR050194">
    <property type="entry name" value="Glycosyltransferase_grp1"/>
</dbReference>
<evidence type="ECO:0000313" key="3">
    <source>
        <dbReference type="EMBL" id="HHM44180.1"/>
    </source>
</evidence>
<dbReference type="Pfam" id="PF00534">
    <property type="entry name" value="Glycos_transf_1"/>
    <property type="match status" value="1"/>
</dbReference>
<accession>A0A7J3VSZ3</accession>
<dbReference type="InterPro" id="IPR001296">
    <property type="entry name" value="Glyco_trans_1"/>
</dbReference>
<evidence type="ECO:0000259" key="2">
    <source>
        <dbReference type="Pfam" id="PF13439"/>
    </source>
</evidence>
<dbReference type="SUPFAM" id="SSF53756">
    <property type="entry name" value="UDP-Glycosyltransferase/glycogen phosphorylase"/>
    <property type="match status" value="1"/>
</dbReference>
<dbReference type="AlphaFoldDB" id="A0A7J3VSZ3"/>
<dbReference type="Pfam" id="PF13439">
    <property type="entry name" value="Glyco_transf_4"/>
    <property type="match status" value="1"/>
</dbReference>
<dbReference type="InterPro" id="IPR028098">
    <property type="entry name" value="Glyco_trans_4-like_N"/>
</dbReference>
<dbReference type="GO" id="GO:0016757">
    <property type="term" value="F:glycosyltransferase activity"/>
    <property type="evidence" value="ECO:0007669"/>
    <property type="project" value="InterPro"/>
</dbReference>
<protein>
    <submittedName>
        <fullName evidence="3">Glycosyltransferase family 1 protein</fullName>
    </submittedName>
</protein>
<organism evidence="3">
    <name type="scientific">Caldiarchaeum subterraneum</name>
    <dbReference type="NCBI Taxonomy" id="311458"/>
    <lineage>
        <taxon>Archaea</taxon>
        <taxon>Nitrososphaerota</taxon>
        <taxon>Candidatus Caldarchaeales</taxon>
        <taxon>Candidatus Caldarchaeaceae</taxon>
        <taxon>Candidatus Caldarchaeum</taxon>
    </lineage>
</organism>
<dbReference type="PANTHER" id="PTHR45947">
    <property type="entry name" value="SULFOQUINOVOSYL TRANSFERASE SQD2"/>
    <property type="match status" value="1"/>
</dbReference>
<dbReference type="PANTHER" id="PTHR45947:SF3">
    <property type="entry name" value="SULFOQUINOVOSYL TRANSFERASE SQD2"/>
    <property type="match status" value="1"/>
</dbReference>
<dbReference type="EMBL" id="DRXH01000087">
    <property type="protein sequence ID" value="HHM44180.1"/>
    <property type="molecule type" value="Genomic_DNA"/>
</dbReference>
<feature type="domain" description="Glycosyl transferase family 1" evidence="1">
    <location>
        <begin position="170"/>
        <end position="319"/>
    </location>
</feature>
<sequence>MGEVFDVLLVSPTSRGMGGIAQHVEGLANRLAGRGYRVCVVSSENTPILRVKGLKNPSFMVSSTVRSISMRARVVHAHNIPAAPAMRFSDAGRRVLTLHGVYAEQVGLLHGGLLGAAASLAERVSVRWADVSTTVSRQVAQVYRRLGLEVVYVPNAVDVAGGGLEGVRVGEVQAVYVGRLSREKNVEAVVELARRIPGAAFVVVGDGPEAGKLRKAAKDVRNIFFTGGVSRRTALQYIKGSDVLVLPSLMEGLSTVVLEAMALKTPVVASKVGGNVELIQDGRTGLLVNPRDLENLTEAVSTLLNDRSQARRIAENAYRHFLENYSWDVVLPKYLKVYGLE</sequence>